<feature type="region of interest" description="Disordered" evidence="1">
    <location>
        <begin position="91"/>
        <end position="110"/>
    </location>
</feature>
<dbReference type="EMBL" id="SZNK01000001">
    <property type="protein sequence ID" value="TKI57748.1"/>
    <property type="molecule type" value="Genomic_DNA"/>
</dbReference>
<proteinExistence type="predicted"/>
<dbReference type="AlphaFoldDB" id="A0A4U2YAI8"/>
<gene>
    <name evidence="3" type="ORF">E8L90_21210</name>
</gene>
<reference evidence="3 4" key="1">
    <citation type="submission" date="2019-04" db="EMBL/GenBank/DDBJ databases">
        <title>Whole genome sequencing of Brevibacillus sp. TGS2-1.</title>
        <authorList>
            <person name="Choi A."/>
        </authorList>
    </citation>
    <scope>NUCLEOTIDE SEQUENCE [LARGE SCALE GENOMIC DNA]</scope>
    <source>
        <strain evidence="3 4">TGS2-1</strain>
    </source>
</reference>
<keyword evidence="4" id="KW-1185">Reference proteome</keyword>
<protein>
    <submittedName>
        <fullName evidence="3">Uncharacterized protein</fullName>
    </submittedName>
</protein>
<feature type="region of interest" description="Disordered" evidence="1">
    <location>
        <begin position="46"/>
        <end position="67"/>
    </location>
</feature>
<feature type="signal peptide" evidence="2">
    <location>
        <begin position="1"/>
        <end position="24"/>
    </location>
</feature>
<name>A0A4U2YAI8_9BACL</name>
<feature type="chain" id="PRO_5020257683" evidence="2">
    <location>
        <begin position="25"/>
        <end position="123"/>
    </location>
</feature>
<sequence>MKKMFAALFFTLVMLVTMIPQTHASILPIILAYEKAKDEGTPAPVHEVVEDAPLPVKDAPPWSSKDRVDDGELVQRRYYDQNGKVELDIDYNDHGNPKQHPKVPHRHDWYWPPVGPPSRGKWY</sequence>
<dbReference type="OrthoDB" id="41445at2"/>
<dbReference type="RefSeq" id="WP_137031264.1">
    <property type="nucleotide sequence ID" value="NZ_SZNK01000001.1"/>
</dbReference>
<evidence type="ECO:0000313" key="3">
    <source>
        <dbReference type="EMBL" id="TKI57748.1"/>
    </source>
</evidence>
<accession>A0A4U2YAI8</accession>
<organism evidence="3 4">
    <name type="scientific">Brevibacillus antibioticus</name>
    <dbReference type="NCBI Taxonomy" id="2570228"/>
    <lineage>
        <taxon>Bacteria</taxon>
        <taxon>Bacillati</taxon>
        <taxon>Bacillota</taxon>
        <taxon>Bacilli</taxon>
        <taxon>Bacillales</taxon>
        <taxon>Paenibacillaceae</taxon>
        <taxon>Brevibacillus</taxon>
    </lineage>
</organism>
<evidence type="ECO:0000256" key="2">
    <source>
        <dbReference type="SAM" id="SignalP"/>
    </source>
</evidence>
<comment type="caution">
    <text evidence="3">The sequence shown here is derived from an EMBL/GenBank/DDBJ whole genome shotgun (WGS) entry which is preliminary data.</text>
</comment>
<keyword evidence="2" id="KW-0732">Signal</keyword>
<evidence type="ECO:0000313" key="4">
    <source>
        <dbReference type="Proteomes" id="UP000307841"/>
    </source>
</evidence>
<dbReference type="Proteomes" id="UP000307841">
    <property type="component" value="Unassembled WGS sequence"/>
</dbReference>
<evidence type="ECO:0000256" key="1">
    <source>
        <dbReference type="SAM" id="MobiDB-lite"/>
    </source>
</evidence>